<proteinExistence type="inferred from homology"/>
<feature type="region of interest" description="Disordered" evidence="9">
    <location>
        <begin position="1071"/>
        <end position="1102"/>
    </location>
</feature>
<dbReference type="PROSITE" id="PS51194">
    <property type="entry name" value="HELICASE_CTER"/>
    <property type="match status" value="1"/>
</dbReference>
<dbReference type="GO" id="GO:0009378">
    <property type="term" value="F:four-way junction helicase activity"/>
    <property type="evidence" value="ECO:0007669"/>
    <property type="project" value="TreeGrafter"/>
</dbReference>
<feature type="compositionally biased region" description="Polar residues" evidence="9">
    <location>
        <begin position="66"/>
        <end position="89"/>
    </location>
</feature>
<sequence length="1510" mass="169395">MEDDIDDIIDLELDLEECLESDFVDDALLQALDEAEKNKAHTESRGNAQESVGGAFNQGKTLTRQSSLADHFGRSSSHAPQPSSPTATVSAVPWQPATTRASWRDAPAAFVQQPVPEAPSEIQCAHEVSRDSITSWIYPSNMPVREYQFNIVQSALLHNVLVALPTGLGKTFIAAVVMYNYHRWFPKSKVVFMAPTKPLVAQQIEACYKICGIPQNHTVELTGVQPPLTRKALWTTKTVFFLTPQVMQNDLESGICPAGDVVCVVVDEAHRASGNYAYCEVIKNLYAQNQEFRILALTATPGKEIKAVQSVLKNLHITKTEIRTEDSLDIRPYTFGRKVETIIVPIGDALEEIRREFCKPFQYFLNRLNHYKAYWVKDPMQVSRYSLVQARDNFRGSAKNVASGLRNMIEGDFALCISLTHSLQLLLQHGARPFFASVQALIQDIQLSITGGNRTSKARQELIRNPDLTRLVYRLDKELLEMNFVGHPKLDRLIGIVVQHFVDHAEKLKQNPADPGDKTRIIVFSSFRESVDEITRVLSAHAPIVRVMSFVGQASAKNGAKGLTQREQQEVLGKFINGGYNTLVATCIGEEGLDIGDVDLIVCYDSQSSPIRMLQRMGRTGRKREGKISLLLTQGLEERKHRQAQESYKRVQRAMTTATELSYWTSVPRVLPKNVTPVCVRKFFEIPKYDRTWGATTAKRKVAAQANADDDNDGVEADGGLTAMARHMFEKQFFEPCPARFRRGWEPDLSKSSIWQRFACSTHLIGHSRKTIDFVETMALLQDFDIEDRLEHLHDYEARMLQALEKDDIMIDGDDITANRCLHENGDIAFQRFKSHSEDANVASQEGPKRYKRLRAHFDISDLPMPQSTSMDLSDDDLPNLPLESHQGSSTLPPWKSIQDEPLGDSYNTEQERFSLDDASKTESAVIEAPDSQLPISGPLTVNVDQGLQLQGEDETEPEIGQVDEMSTNPEREAHQDRSSDGAELDLLSDLEMDLEVELFSTEAQHNATAFPHHPHLFLAYTQRRGIFEEDVLSPDDATLCSVPEAAATTSLLPIPARSQAAERLYQERLRRKVTRTEERSVSPTAQKKTADTPSLSTASGFSQLTSTAFKTPSLPSNSPTRTQEHMATICEDPHVQTMSPGDKPPTSPIRNHLCIDSNVEPATRQLSAADDVHDDLDEVFEFDLDDISLPTQLQTADNSKPLTTSISTTDAIQDLRKNEAIAAITTISPKQGDVQVPLNPINCKSQHNSNRTPLRNLTNIQTTPSSEDASPVVKMRPMKKTRPMAVRQDSFSSDQDENAHSNYITVYRDTPTPDAHRSPTAHRASLRRLRQKIDDDEMASKAWDVLSLNHRKRIPKVQHNTTKKHRDHKTVNPFVDMEAEVSQESHVNDDESHSDLESMGSLRSFIDDRSNIDARSHLATSSFAEDDDDGNASVDMQAVYMQSLWSPDTKAQRGLHHLRFHSIIPQRNPLRYVPLDRTHSDMHTASDDIEEPDLLADLSEPEYLSNDFM</sequence>
<comment type="catalytic activity">
    <reaction evidence="8">
        <text>ATP + H2O = ADP + phosphate + H(+)</text>
        <dbReference type="Rhea" id="RHEA:13065"/>
        <dbReference type="ChEBI" id="CHEBI:15377"/>
        <dbReference type="ChEBI" id="CHEBI:15378"/>
        <dbReference type="ChEBI" id="CHEBI:30616"/>
        <dbReference type="ChEBI" id="CHEBI:43474"/>
        <dbReference type="ChEBI" id="CHEBI:456216"/>
        <dbReference type="EC" id="3.6.4.12"/>
    </reaction>
</comment>
<dbReference type="PROSITE" id="PS51192">
    <property type="entry name" value="HELICASE_ATP_BIND_1"/>
    <property type="match status" value="1"/>
</dbReference>
<keyword evidence="5" id="KW-0347">Helicase</keyword>
<keyword evidence="6" id="KW-0067">ATP-binding</keyword>
<evidence type="ECO:0000256" key="5">
    <source>
        <dbReference type="ARBA" id="ARBA00022806"/>
    </source>
</evidence>
<dbReference type="PANTHER" id="PTHR14025:SF20">
    <property type="entry name" value="FANCONI ANEMIA GROUP M PROTEIN"/>
    <property type="match status" value="1"/>
</dbReference>
<dbReference type="Pfam" id="PF00270">
    <property type="entry name" value="DEAD"/>
    <property type="match status" value="1"/>
</dbReference>
<dbReference type="SMART" id="SM00487">
    <property type="entry name" value="DEXDc"/>
    <property type="match status" value="1"/>
</dbReference>
<comment type="similarity">
    <text evidence="2 8">Belongs to the DEAD box helicase family. DEAH subfamily. FANCM sub-subfamily.</text>
</comment>
<keyword evidence="3" id="KW-0547">Nucleotide-binding</keyword>
<dbReference type="EC" id="3.6.4.12" evidence="8"/>
<comment type="function">
    <text evidence="8">ATP-dependent DNA helicase involved in DNA damage repair by homologous recombination and in genome maintenance. Capable of unwinding D-loops. Plays a role in limiting crossover recombinants during mitotic DNA double-strand break (DSB) repair. Component of a FANCM-MHF complex which promotes gene conversion at blocked replication forks, probably by reversal of the stalled fork.</text>
</comment>
<dbReference type="InterPro" id="IPR039686">
    <property type="entry name" value="FANCM/Mph1-like_ID"/>
</dbReference>
<evidence type="ECO:0000256" key="9">
    <source>
        <dbReference type="SAM" id="MobiDB-lite"/>
    </source>
</evidence>
<dbReference type="CDD" id="cd18801">
    <property type="entry name" value="SF2_C_FANCM_Hef"/>
    <property type="match status" value="1"/>
</dbReference>
<dbReference type="GO" id="GO:0045003">
    <property type="term" value="P:double-strand break repair via synthesis-dependent strand annealing"/>
    <property type="evidence" value="ECO:0007669"/>
    <property type="project" value="TreeGrafter"/>
</dbReference>
<organism evidence="12 13">
    <name type="scientific">Bifiguratus adelaidae</name>
    <dbReference type="NCBI Taxonomy" id="1938954"/>
    <lineage>
        <taxon>Eukaryota</taxon>
        <taxon>Fungi</taxon>
        <taxon>Fungi incertae sedis</taxon>
        <taxon>Mucoromycota</taxon>
        <taxon>Mucoromycotina</taxon>
        <taxon>Endogonomycetes</taxon>
        <taxon>Endogonales</taxon>
        <taxon>Endogonales incertae sedis</taxon>
        <taxon>Bifiguratus</taxon>
    </lineage>
</organism>
<dbReference type="SMART" id="SM00490">
    <property type="entry name" value="HELICc"/>
    <property type="match status" value="1"/>
</dbReference>
<feature type="region of interest" description="Disordered" evidence="9">
    <location>
        <begin position="1245"/>
        <end position="1273"/>
    </location>
</feature>
<feature type="region of interest" description="Disordered" evidence="9">
    <location>
        <begin position="862"/>
        <end position="940"/>
    </location>
</feature>
<evidence type="ECO:0000313" key="12">
    <source>
        <dbReference type="EMBL" id="OZJ02481.1"/>
    </source>
</evidence>
<evidence type="ECO:0000259" key="11">
    <source>
        <dbReference type="PROSITE" id="PS51194"/>
    </source>
</evidence>
<feature type="domain" description="Helicase C-terminal" evidence="11">
    <location>
        <begin position="500"/>
        <end position="669"/>
    </location>
</feature>
<dbReference type="GO" id="GO:0043138">
    <property type="term" value="F:3'-5' DNA helicase activity"/>
    <property type="evidence" value="ECO:0007669"/>
    <property type="project" value="InterPro"/>
</dbReference>
<evidence type="ECO:0000256" key="3">
    <source>
        <dbReference type="ARBA" id="ARBA00022741"/>
    </source>
</evidence>
<dbReference type="Gene3D" id="3.40.50.300">
    <property type="entry name" value="P-loop containing nucleotide triphosphate hydrolases"/>
    <property type="match status" value="2"/>
</dbReference>
<feature type="region of interest" description="Disordered" evidence="9">
    <location>
        <begin position="39"/>
        <end position="58"/>
    </location>
</feature>
<accession>A0A261XVW4</accession>
<dbReference type="GO" id="GO:0005524">
    <property type="term" value="F:ATP binding"/>
    <property type="evidence" value="ECO:0007669"/>
    <property type="project" value="UniProtKB-UniRule"/>
</dbReference>
<dbReference type="SUPFAM" id="SSF52540">
    <property type="entry name" value="P-loop containing nucleoside triphosphate hydrolases"/>
    <property type="match status" value="1"/>
</dbReference>
<dbReference type="PANTHER" id="PTHR14025">
    <property type="entry name" value="FANCONI ANEMIA GROUP M FANCM FAMILY MEMBER"/>
    <property type="match status" value="1"/>
</dbReference>
<evidence type="ECO:0000256" key="8">
    <source>
        <dbReference type="RuleBase" id="RU367027"/>
    </source>
</evidence>
<dbReference type="Proteomes" id="UP000242875">
    <property type="component" value="Unassembled WGS sequence"/>
</dbReference>
<feature type="region of interest" description="Disordered" evidence="9">
    <location>
        <begin position="66"/>
        <end position="91"/>
    </location>
</feature>
<dbReference type="GO" id="GO:0005634">
    <property type="term" value="C:nucleus"/>
    <property type="evidence" value="ECO:0007669"/>
    <property type="project" value="UniProtKB-SubCell"/>
</dbReference>
<dbReference type="GO" id="GO:0016887">
    <property type="term" value="F:ATP hydrolysis activity"/>
    <property type="evidence" value="ECO:0007669"/>
    <property type="project" value="RHEA"/>
</dbReference>
<feature type="compositionally biased region" description="Basic and acidic residues" evidence="9">
    <location>
        <begin position="970"/>
        <end position="981"/>
    </location>
</feature>
<feature type="region of interest" description="Disordered" evidence="9">
    <location>
        <begin position="952"/>
        <end position="982"/>
    </location>
</feature>
<evidence type="ECO:0000259" key="10">
    <source>
        <dbReference type="PROSITE" id="PS51192"/>
    </source>
</evidence>
<evidence type="ECO:0000256" key="4">
    <source>
        <dbReference type="ARBA" id="ARBA00022801"/>
    </source>
</evidence>
<keyword evidence="7" id="KW-0539">Nucleus</keyword>
<dbReference type="GO" id="GO:0000400">
    <property type="term" value="F:four-way junction DNA binding"/>
    <property type="evidence" value="ECO:0007669"/>
    <property type="project" value="TreeGrafter"/>
</dbReference>
<evidence type="ECO:0000256" key="2">
    <source>
        <dbReference type="ARBA" id="ARBA00009889"/>
    </source>
</evidence>
<dbReference type="FunFam" id="3.40.50.300:FF:000861">
    <property type="entry name" value="Fanconi anemia, complementation group M"/>
    <property type="match status" value="1"/>
</dbReference>
<gene>
    <name evidence="12" type="ORF">BZG36_04369</name>
</gene>
<dbReference type="Pfam" id="PF00271">
    <property type="entry name" value="Helicase_C"/>
    <property type="match status" value="1"/>
</dbReference>
<dbReference type="InterPro" id="IPR027417">
    <property type="entry name" value="P-loop_NTPase"/>
</dbReference>
<dbReference type="GO" id="GO:0036297">
    <property type="term" value="P:interstrand cross-link repair"/>
    <property type="evidence" value="ECO:0007669"/>
    <property type="project" value="UniProtKB-ARBA"/>
</dbReference>
<keyword evidence="4" id="KW-0378">Hydrolase</keyword>
<dbReference type="InterPro" id="IPR011545">
    <property type="entry name" value="DEAD/DEAH_box_helicase_dom"/>
</dbReference>
<dbReference type="InterPro" id="IPR001650">
    <property type="entry name" value="Helicase_C-like"/>
</dbReference>
<dbReference type="InterPro" id="IPR044749">
    <property type="entry name" value="FANCM_DEXDc"/>
</dbReference>
<protein>
    <recommendedName>
        <fullName evidence="8">ATP-dependent DNA helicase</fullName>
        <ecNumber evidence="8">3.6.4.12</ecNumber>
    </recommendedName>
</protein>
<comment type="subcellular location">
    <subcellularLocation>
        <location evidence="1 8">Nucleus</location>
    </subcellularLocation>
</comment>
<name>A0A261XVW4_9FUNG</name>
<evidence type="ECO:0000256" key="6">
    <source>
        <dbReference type="ARBA" id="ARBA00022840"/>
    </source>
</evidence>
<dbReference type="OrthoDB" id="164902at2759"/>
<feature type="compositionally biased region" description="Basic and acidic residues" evidence="9">
    <location>
        <begin position="1071"/>
        <end position="1081"/>
    </location>
</feature>
<dbReference type="CDD" id="cd18033">
    <property type="entry name" value="DEXDc_FANCM"/>
    <property type="match status" value="1"/>
</dbReference>
<reference evidence="12 13" key="1">
    <citation type="journal article" date="2017" name="Mycologia">
        <title>Bifiguratus adelaidae, gen. et sp. nov., a new member of Mucoromycotina in endophytic and soil-dwelling habitats.</title>
        <authorList>
            <person name="Torres-Cruz T.J."/>
            <person name="Billingsley Tobias T.L."/>
            <person name="Almatruk M."/>
            <person name="Hesse C."/>
            <person name="Kuske C.R."/>
            <person name="Desiro A."/>
            <person name="Benucci G.M."/>
            <person name="Bonito G."/>
            <person name="Stajich J.E."/>
            <person name="Dunlap C."/>
            <person name="Arnold A.E."/>
            <person name="Porras-Alfaro A."/>
        </authorList>
    </citation>
    <scope>NUCLEOTIDE SEQUENCE [LARGE SCALE GENOMIC DNA]</scope>
    <source>
        <strain evidence="12 13">AZ0501</strain>
    </source>
</reference>
<evidence type="ECO:0000313" key="13">
    <source>
        <dbReference type="Proteomes" id="UP000242875"/>
    </source>
</evidence>
<evidence type="ECO:0000256" key="7">
    <source>
        <dbReference type="ARBA" id="ARBA00023242"/>
    </source>
</evidence>
<dbReference type="InterPro" id="IPR014001">
    <property type="entry name" value="Helicase_ATP-bd"/>
</dbReference>
<feature type="compositionally biased region" description="Polar residues" evidence="9">
    <location>
        <begin position="1082"/>
        <end position="1102"/>
    </location>
</feature>
<keyword evidence="13" id="KW-1185">Reference proteome</keyword>
<feature type="compositionally biased region" description="Basic and acidic residues" evidence="9">
    <location>
        <begin position="910"/>
        <end position="921"/>
    </location>
</feature>
<dbReference type="EMBL" id="MVBO01000148">
    <property type="protein sequence ID" value="OZJ02481.1"/>
    <property type="molecule type" value="Genomic_DNA"/>
</dbReference>
<comment type="subunit">
    <text evidence="8">Interacts with the MHF histone-fold complex to form the FANCM-MHF complex.</text>
</comment>
<feature type="domain" description="Helicase ATP-binding" evidence="10">
    <location>
        <begin position="151"/>
        <end position="319"/>
    </location>
</feature>
<dbReference type="CDD" id="cd12091">
    <property type="entry name" value="FANCM_ID"/>
    <property type="match status" value="1"/>
</dbReference>
<dbReference type="Gene3D" id="1.20.1320.20">
    <property type="entry name" value="hef helicase domain"/>
    <property type="match status" value="1"/>
</dbReference>
<feature type="compositionally biased region" description="Polar residues" evidence="9">
    <location>
        <begin position="1245"/>
        <end position="1269"/>
    </location>
</feature>
<comment type="caution">
    <text evidence="12">The sequence shown here is derived from an EMBL/GenBank/DDBJ whole genome shotgun (WGS) entry which is preliminary data.</text>
</comment>
<evidence type="ECO:0000256" key="1">
    <source>
        <dbReference type="ARBA" id="ARBA00004123"/>
    </source>
</evidence>